<dbReference type="RefSeq" id="WP_278644011.1">
    <property type="nucleotide sequence ID" value="NZ_WNDV01000002.1"/>
</dbReference>
<name>A0A833URD8_BURL3</name>
<protein>
    <recommendedName>
        <fullName evidence="3">PAAR repeat-containing protein</fullName>
    </recommendedName>
</protein>
<gene>
    <name evidence="1" type="ORF">GAK33_01090</name>
</gene>
<dbReference type="EMBL" id="WNDV01000002">
    <property type="protein sequence ID" value="KAF1040090.1"/>
    <property type="molecule type" value="Genomic_DNA"/>
</dbReference>
<dbReference type="InterPro" id="IPR008727">
    <property type="entry name" value="PAAR_motif"/>
</dbReference>
<dbReference type="AlphaFoldDB" id="A0A833URD8"/>
<reference evidence="2" key="1">
    <citation type="journal article" date="2020" name="MBio">
        <title>Horizontal gene transfer to a defensive symbiont with a reduced genome amongst a multipartite beetle microbiome.</title>
        <authorList>
            <person name="Waterworth S.C."/>
            <person name="Florez L.V."/>
            <person name="Rees E.R."/>
            <person name="Hertweck C."/>
            <person name="Kaltenpoth M."/>
            <person name="Kwan J.C."/>
        </authorList>
    </citation>
    <scope>NUCLEOTIDE SEQUENCE [LARGE SCALE GENOMIC DNA]</scope>
</reference>
<dbReference type="Proteomes" id="UP000467522">
    <property type="component" value="Unassembled WGS sequence"/>
</dbReference>
<accession>A0A833URD8</accession>
<evidence type="ECO:0008006" key="3">
    <source>
        <dbReference type="Google" id="ProtNLM"/>
    </source>
</evidence>
<dbReference type="Gene3D" id="2.60.200.60">
    <property type="match status" value="1"/>
</dbReference>
<comment type="caution">
    <text evidence="1">The sequence shown here is derived from an EMBL/GenBank/DDBJ whole genome shotgun (WGS) entry which is preliminary data.</text>
</comment>
<evidence type="ECO:0000313" key="2">
    <source>
        <dbReference type="Proteomes" id="UP000467522"/>
    </source>
</evidence>
<sequence length="86" mass="8677">MQDIVCEGDMTDHGGVVMQGFANSDLNGRKIAGLGHLVSCPKCKGVFPIAEGSPSYDIDGVPVALHNMKTACGASLIASGSQGSVG</sequence>
<dbReference type="Pfam" id="PF05488">
    <property type="entry name" value="PAAR_motif"/>
    <property type="match status" value="1"/>
</dbReference>
<evidence type="ECO:0000313" key="1">
    <source>
        <dbReference type="EMBL" id="KAF1040090.1"/>
    </source>
</evidence>
<dbReference type="CDD" id="cd14744">
    <property type="entry name" value="PAAR_CT_2"/>
    <property type="match status" value="1"/>
</dbReference>
<organism evidence="1 2">
    <name type="scientific">Burkholderia lata (strain ATCC 17760 / DSM 23089 / LMG 22485 / NCIMB 9086 / R18194 / 383)</name>
    <dbReference type="NCBI Taxonomy" id="482957"/>
    <lineage>
        <taxon>Bacteria</taxon>
        <taxon>Pseudomonadati</taxon>
        <taxon>Pseudomonadota</taxon>
        <taxon>Betaproteobacteria</taxon>
        <taxon>Burkholderiales</taxon>
        <taxon>Burkholderiaceae</taxon>
        <taxon>Burkholderia</taxon>
        <taxon>Burkholderia cepacia complex</taxon>
    </lineage>
</organism>
<proteinExistence type="predicted"/>